<evidence type="ECO:0000256" key="3">
    <source>
        <dbReference type="ARBA" id="ARBA00022692"/>
    </source>
</evidence>
<reference evidence="13" key="1">
    <citation type="submission" date="2015-05" db="EMBL/GenBank/DDBJ databases">
        <authorList>
            <person name="Fogelqvist Johan"/>
        </authorList>
    </citation>
    <scope>NUCLEOTIDE SEQUENCE [LARGE SCALE GENOMIC DNA]</scope>
</reference>
<dbReference type="Proteomes" id="UP000045706">
    <property type="component" value="Unassembled WGS sequence"/>
</dbReference>
<evidence type="ECO:0000259" key="11">
    <source>
        <dbReference type="Pfam" id="PF08022"/>
    </source>
</evidence>
<feature type="region of interest" description="Disordered" evidence="7">
    <location>
        <begin position="539"/>
        <end position="569"/>
    </location>
</feature>
<feature type="transmembrane region" description="Helical" evidence="8">
    <location>
        <begin position="265"/>
        <end position="285"/>
    </location>
</feature>
<dbReference type="Pfam" id="PF01794">
    <property type="entry name" value="Ferric_reduct"/>
    <property type="match status" value="1"/>
</dbReference>
<feature type="transmembrane region" description="Helical" evidence="8">
    <location>
        <begin position="297"/>
        <end position="315"/>
    </location>
</feature>
<feature type="transmembrane region" description="Helical" evidence="8">
    <location>
        <begin position="397"/>
        <end position="418"/>
    </location>
</feature>
<evidence type="ECO:0000256" key="9">
    <source>
        <dbReference type="SAM" id="SignalP"/>
    </source>
</evidence>
<evidence type="ECO:0000256" key="1">
    <source>
        <dbReference type="ARBA" id="ARBA00004141"/>
    </source>
</evidence>
<dbReference type="Gene3D" id="3.40.50.80">
    <property type="entry name" value="Nucleotide-binding domain of ferredoxin-NADP reductase (FNR) module"/>
    <property type="match status" value="1"/>
</dbReference>
<dbReference type="GO" id="GO:0006879">
    <property type="term" value="P:intracellular iron ion homeostasis"/>
    <property type="evidence" value="ECO:0007669"/>
    <property type="project" value="TreeGrafter"/>
</dbReference>
<dbReference type="PANTHER" id="PTHR32361:SF9">
    <property type="entry name" value="FERRIC REDUCTASE TRANSMEMBRANE COMPONENT 3-RELATED"/>
    <property type="match status" value="1"/>
</dbReference>
<feature type="compositionally biased region" description="Basic and acidic residues" evidence="7">
    <location>
        <begin position="539"/>
        <end position="553"/>
    </location>
</feature>
<feature type="transmembrane region" description="Helical" evidence="8">
    <location>
        <begin position="367"/>
        <end position="390"/>
    </location>
</feature>
<name>A0A0G4L0J5_VERLO</name>
<keyword evidence="6 8" id="KW-0472">Membrane</keyword>
<evidence type="ECO:0000256" key="4">
    <source>
        <dbReference type="ARBA" id="ARBA00022989"/>
    </source>
</evidence>
<dbReference type="Pfam" id="PF08022">
    <property type="entry name" value="FAD_binding_8"/>
    <property type="match status" value="1"/>
</dbReference>
<evidence type="ECO:0000256" key="7">
    <source>
        <dbReference type="SAM" id="MobiDB-lite"/>
    </source>
</evidence>
<feature type="signal peptide" evidence="9">
    <location>
        <begin position="1"/>
        <end position="31"/>
    </location>
</feature>
<dbReference type="GO" id="GO:0000293">
    <property type="term" value="F:ferric-chelate reductase activity"/>
    <property type="evidence" value="ECO:0007669"/>
    <property type="project" value="TreeGrafter"/>
</dbReference>
<gene>
    <name evidence="12" type="ORF">BN1723_010710</name>
</gene>
<dbReference type="PANTHER" id="PTHR32361">
    <property type="entry name" value="FERRIC/CUPRIC REDUCTASE TRANSMEMBRANE COMPONENT"/>
    <property type="match status" value="1"/>
</dbReference>
<keyword evidence="4 8" id="KW-1133">Transmembrane helix</keyword>
<keyword evidence="5" id="KW-0406">Ion transport</keyword>
<dbReference type="SUPFAM" id="SSF52343">
    <property type="entry name" value="Ferredoxin reductase-like, C-terminal NADP-linked domain"/>
    <property type="match status" value="1"/>
</dbReference>
<protein>
    <recommendedName>
        <fullName evidence="14">Ferric oxidoreductase domain-containing protein</fullName>
    </recommendedName>
</protein>
<dbReference type="GO" id="GO:0015677">
    <property type="term" value="P:copper ion import"/>
    <property type="evidence" value="ECO:0007669"/>
    <property type="project" value="TreeGrafter"/>
</dbReference>
<dbReference type="InterPro" id="IPR013112">
    <property type="entry name" value="FAD-bd_8"/>
</dbReference>
<dbReference type="GO" id="GO:0005886">
    <property type="term" value="C:plasma membrane"/>
    <property type="evidence" value="ECO:0007669"/>
    <property type="project" value="TreeGrafter"/>
</dbReference>
<keyword evidence="2" id="KW-0813">Transport</keyword>
<proteinExistence type="predicted"/>
<organism evidence="12 13">
    <name type="scientific">Verticillium longisporum</name>
    <name type="common">Verticillium dahliae var. longisporum</name>
    <dbReference type="NCBI Taxonomy" id="100787"/>
    <lineage>
        <taxon>Eukaryota</taxon>
        <taxon>Fungi</taxon>
        <taxon>Dikarya</taxon>
        <taxon>Ascomycota</taxon>
        <taxon>Pezizomycotina</taxon>
        <taxon>Sordariomycetes</taxon>
        <taxon>Hypocreomycetidae</taxon>
        <taxon>Glomerellales</taxon>
        <taxon>Plectosphaerellaceae</taxon>
        <taxon>Verticillium</taxon>
    </lineage>
</organism>
<dbReference type="CDD" id="cd06186">
    <property type="entry name" value="NOX_Duox_like_FAD_NADP"/>
    <property type="match status" value="1"/>
</dbReference>
<evidence type="ECO:0000259" key="10">
    <source>
        <dbReference type="Pfam" id="PF01794"/>
    </source>
</evidence>
<accession>A0A0G4L0J5</accession>
<feature type="chain" id="PRO_5002565690" description="Ferric oxidoreductase domain-containing protein" evidence="9">
    <location>
        <begin position="32"/>
        <end position="763"/>
    </location>
</feature>
<keyword evidence="3 8" id="KW-0812">Transmembrane</keyword>
<dbReference type="AlphaFoldDB" id="A0A0G4L0J5"/>
<dbReference type="EMBL" id="CVQI01006113">
    <property type="protein sequence ID" value="CRK15558.1"/>
    <property type="molecule type" value="Genomic_DNA"/>
</dbReference>
<evidence type="ECO:0008006" key="14">
    <source>
        <dbReference type="Google" id="ProtNLM"/>
    </source>
</evidence>
<comment type="subcellular location">
    <subcellularLocation>
        <location evidence="1">Membrane</location>
        <topology evidence="1">Multi-pass membrane protein</topology>
    </subcellularLocation>
</comment>
<feature type="transmembrane region" description="Helical" evidence="8">
    <location>
        <begin position="196"/>
        <end position="214"/>
    </location>
</feature>
<keyword evidence="9" id="KW-0732">Signal</keyword>
<evidence type="ECO:0000256" key="2">
    <source>
        <dbReference type="ARBA" id="ARBA00022448"/>
    </source>
</evidence>
<dbReference type="InterPro" id="IPR013130">
    <property type="entry name" value="Fe3_Rdtase_TM_dom"/>
</dbReference>
<sequence length="763" mass="84630">MAPQASAWKGAVSSLAIALTISCQLIGHAVAHGHGEGSAHGLIGYGIHMYDPPCAFACRDAIAPHRLNCSTVEPKPRERRHGGHKPKFKTTPACFATDDSYLQSMAWCIQARCDDLETWAIDKFWGADVIWNQADHHETPRLGFHDALSQAGKAPNEEMEEHEVLTGAKLVPDKDWDRTFAMLRTFARVETSNSKYGIIVVLTAVLLPIFMTLLSSLASSTTLEAFVLTQLIHPPLWGQRHLVPLPLDVGLLPTRGQMAFISFQFLLNFALSIFGYSSVGSAWSVDNVRKLEFFANRVGILSFANLAVAILYATRNNPLVRLTGWSYSSFLLYHRRTAYLCVLQALLHSGIWLALHIHVLPKKFAQAYWTIGTLSMVAWCLIVPLSVLFVRRRYYEFFLNMHVLLASLSVAGCYYHIYFKFSHAYGYENWIYLASLIWVVERLARLAKLAKNGIRRAAITVIDDEYIAVTVPGVKATGYAYLYFPSLSWRVWENHPFSISSSIQDGTALDYAPDAEGDLPFELVGSDSEASADLEKERANDFDDTSHEQRSLHPDSIPLTPVTPQTPHSGTALLAHEEHDDDEMDDEERSKNTSPIPCLTFLIRREKGLTARLAATPSLPVLVETAPPPLSLNRYATDPHVVCVIGGAGITAVNPLLAARSRLPHARTALYWACRSSALVTHVGVDKLTGPGLDVNVRVGARWDVREVLGQETSRRGGDIVVVVSGPASMADEVRRVIVDINRGRRRRGVSGVVRLVEECFSW</sequence>
<evidence type="ECO:0000313" key="12">
    <source>
        <dbReference type="EMBL" id="CRK15558.1"/>
    </source>
</evidence>
<feature type="domain" description="Ferric oxidoreductase" evidence="10">
    <location>
        <begin position="299"/>
        <end position="412"/>
    </location>
</feature>
<dbReference type="GO" id="GO:0006826">
    <property type="term" value="P:iron ion transport"/>
    <property type="evidence" value="ECO:0007669"/>
    <property type="project" value="TreeGrafter"/>
</dbReference>
<evidence type="ECO:0000256" key="6">
    <source>
        <dbReference type="ARBA" id="ARBA00023136"/>
    </source>
</evidence>
<evidence type="ECO:0000256" key="8">
    <source>
        <dbReference type="SAM" id="Phobius"/>
    </source>
</evidence>
<dbReference type="InterPro" id="IPR039261">
    <property type="entry name" value="FNR_nucleotide-bd"/>
</dbReference>
<evidence type="ECO:0000313" key="13">
    <source>
        <dbReference type="Proteomes" id="UP000045706"/>
    </source>
</evidence>
<feature type="domain" description="FAD-binding 8" evidence="11">
    <location>
        <begin position="454"/>
        <end position="506"/>
    </location>
</feature>
<dbReference type="InterPro" id="IPR051410">
    <property type="entry name" value="Ferric/Cupric_Reductase"/>
</dbReference>
<evidence type="ECO:0000256" key="5">
    <source>
        <dbReference type="ARBA" id="ARBA00023065"/>
    </source>
</evidence>